<name>A0A5M3MA86_CONPW</name>
<evidence type="ECO:0000256" key="1">
    <source>
        <dbReference type="SAM" id="Coils"/>
    </source>
</evidence>
<reference evidence="4" key="1">
    <citation type="journal article" date="2012" name="Science">
        <title>The Paleozoic origin of enzymatic lignin decomposition reconstructed from 31 fungal genomes.</title>
        <authorList>
            <person name="Floudas D."/>
            <person name="Binder M."/>
            <person name="Riley R."/>
            <person name="Barry K."/>
            <person name="Blanchette R.A."/>
            <person name="Henrissat B."/>
            <person name="Martinez A.T."/>
            <person name="Otillar R."/>
            <person name="Spatafora J.W."/>
            <person name="Yadav J.S."/>
            <person name="Aerts A."/>
            <person name="Benoit I."/>
            <person name="Boyd A."/>
            <person name="Carlson A."/>
            <person name="Copeland A."/>
            <person name="Coutinho P.M."/>
            <person name="de Vries R.P."/>
            <person name="Ferreira P."/>
            <person name="Findley K."/>
            <person name="Foster B."/>
            <person name="Gaskell J."/>
            <person name="Glotzer D."/>
            <person name="Gorecki P."/>
            <person name="Heitman J."/>
            <person name="Hesse C."/>
            <person name="Hori C."/>
            <person name="Igarashi K."/>
            <person name="Jurgens J.A."/>
            <person name="Kallen N."/>
            <person name="Kersten P."/>
            <person name="Kohler A."/>
            <person name="Kuees U."/>
            <person name="Kumar T.K.A."/>
            <person name="Kuo A."/>
            <person name="LaButti K."/>
            <person name="Larrondo L.F."/>
            <person name="Lindquist E."/>
            <person name="Ling A."/>
            <person name="Lombard V."/>
            <person name="Lucas S."/>
            <person name="Lundell T."/>
            <person name="Martin R."/>
            <person name="McLaughlin D.J."/>
            <person name="Morgenstern I."/>
            <person name="Morin E."/>
            <person name="Murat C."/>
            <person name="Nagy L.G."/>
            <person name="Nolan M."/>
            <person name="Ohm R.A."/>
            <person name="Patyshakuliyeva A."/>
            <person name="Rokas A."/>
            <person name="Ruiz-Duenas F.J."/>
            <person name="Sabat G."/>
            <person name="Salamov A."/>
            <person name="Samejima M."/>
            <person name="Schmutz J."/>
            <person name="Slot J.C."/>
            <person name="St John F."/>
            <person name="Stenlid J."/>
            <person name="Sun H."/>
            <person name="Sun S."/>
            <person name="Syed K."/>
            <person name="Tsang A."/>
            <person name="Wiebenga A."/>
            <person name="Young D."/>
            <person name="Pisabarro A."/>
            <person name="Eastwood D.C."/>
            <person name="Martin F."/>
            <person name="Cullen D."/>
            <person name="Grigoriev I.V."/>
            <person name="Hibbett D.S."/>
        </authorList>
    </citation>
    <scope>NUCLEOTIDE SEQUENCE [LARGE SCALE GENOMIC DNA]</scope>
    <source>
        <strain evidence="4">RWD-64-598 SS2</strain>
    </source>
</reference>
<organism evidence="3 4">
    <name type="scientific">Coniophora puteana (strain RWD-64-598)</name>
    <name type="common">Brown rot fungus</name>
    <dbReference type="NCBI Taxonomy" id="741705"/>
    <lineage>
        <taxon>Eukaryota</taxon>
        <taxon>Fungi</taxon>
        <taxon>Dikarya</taxon>
        <taxon>Basidiomycota</taxon>
        <taxon>Agaricomycotina</taxon>
        <taxon>Agaricomycetes</taxon>
        <taxon>Agaricomycetidae</taxon>
        <taxon>Boletales</taxon>
        <taxon>Coniophorineae</taxon>
        <taxon>Coniophoraceae</taxon>
        <taxon>Coniophora</taxon>
    </lineage>
</organism>
<keyword evidence="1" id="KW-0175">Coiled coil</keyword>
<evidence type="ECO:0000256" key="2">
    <source>
        <dbReference type="SAM" id="MobiDB-lite"/>
    </source>
</evidence>
<dbReference type="RefSeq" id="XP_007774266.1">
    <property type="nucleotide sequence ID" value="XM_007776076.1"/>
</dbReference>
<dbReference type="Proteomes" id="UP000053558">
    <property type="component" value="Unassembled WGS sequence"/>
</dbReference>
<feature type="region of interest" description="Disordered" evidence="2">
    <location>
        <begin position="186"/>
        <end position="214"/>
    </location>
</feature>
<accession>A0A5M3MA86</accession>
<dbReference type="EMBL" id="JH711588">
    <property type="protein sequence ID" value="EIW75561.1"/>
    <property type="molecule type" value="Genomic_DNA"/>
</dbReference>
<evidence type="ECO:0000313" key="3">
    <source>
        <dbReference type="EMBL" id="EIW75561.1"/>
    </source>
</evidence>
<dbReference type="KEGG" id="cput:CONPUDRAFT_140014"/>
<comment type="caution">
    <text evidence="3">The sequence shown here is derived from an EMBL/GenBank/DDBJ whole genome shotgun (WGS) entry which is preliminary data.</text>
</comment>
<keyword evidence="4" id="KW-1185">Reference proteome</keyword>
<feature type="coiled-coil region" evidence="1">
    <location>
        <begin position="348"/>
        <end position="382"/>
    </location>
</feature>
<dbReference type="OrthoDB" id="3070390at2759"/>
<dbReference type="GeneID" id="19201432"/>
<proteinExistence type="predicted"/>
<sequence length="465" mass="51751">MPRKRYSSPRPALPRQSIDVWRSAVDSVSAEGPKHFDLHVIIEYKPEKAARFRALPQQEQVVDQARKDLNVLGLSFPKTQNIRRVLGDLLYLFWLDSACKNGLHKLRQSYQSAAMLTVSKSKKRDSVDILTIVVTQVDAGKPFDVHSILNDSPELQPLDPQSEQPRLESPLSLLLSPAPSRPWWVPDDQSPDYVPPLDIPNSPRASSPEVQSPPELLGATSIRIQSGQAFVGQQPASASRVAVHAQVANPSTSFPRYKSPSIEPGEVSEMLITPSMCHAGTQTSPSSSRYPQILCEFGNEPLRHNPEIGFETFPYPRPAGDPCASSCDTLLDSGDTLSMFVPPTDESTKEAKETIDQLVRQFQEAQEEVQMAQVRSRRLARQLERLGARKSTFPVGERQRACECDASDTSEALRVERRRRIRAEQALAEVSAERQAPFIVPALLEAFKEISALREADTFLNNVES</sequence>
<evidence type="ECO:0000313" key="4">
    <source>
        <dbReference type="Proteomes" id="UP000053558"/>
    </source>
</evidence>
<protein>
    <submittedName>
        <fullName evidence="3">Uncharacterized protein</fullName>
    </submittedName>
</protein>
<dbReference type="AlphaFoldDB" id="A0A5M3MA86"/>
<gene>
    <name evidence="3" type="ORF">CONPUDRAFT_140014</name>
</gene>